<evidence type="ECO:0000313" key="2">
    <source>
        <dbReference type="Proteomes" id="UP000626109"/>
    </source>
</evidence>
<reference evidence="1" key="1">
    <citation type="submission" date="2021-02" db="EMBL/GenBank/DDBJ databases">
        <authorList>
            <person name="Dougan E. K."/>
            <person name="Rhodes N."/>
            <person name="Thang M."/>
            <person name="Chan C."/>
        </authorList>
    </citation>
    <scope>NUCLEOTIDE SEQUENCE</scope>
</reference>
<name>A0A813J6P5_POLGL</name>
<comment type="caution">
    <text evidence="1">The sequence shown here is derived from an EMBL/GenBank/DDBJ whole genome shotgun (WGS) entry which is preliminary data.</text>
</comment>
<dbReference type="Proteomes" id="UP000626109">
    <property type="component" value="Unassembled WGS sequence"/>
</dbReference>
<dbReference type="EMBL" id="CAJNNW010024893">
    <property type="protein sequence ID" value="CAE8674733.1"/>
    <property type="molecule type" value="Genomic_DNA"/>
</dbReference>
<dbReference type="Gene3D" id="2.130.10.10">
    <property type="entry name" value="YVTN repeat-like/Quinoprotein amine dehydrogenase"/>
    <property type="match status" value="1"/>
</dbReference>
<organism evidence="1 2">
    <name type="scientific">Polarella glacialis</name>
    <name type="common">Dinoflagellate</name>
    <dbReference type="NCBI Taxonomy" id="89957"/>
    <lineage>
        <taxon>Eukaryota</taxon>
        <taxon>Sar</taxon>
        <taxon>Alveolata</taxon>
        <taxon>Dinophyceae</taxon>
        <taxon>Suessiales</taxon>
        <taxon>Suessiaceae</taxon>
        <taxon>Polarella</taxon>
    </lineage>
</organism>
<dbReference type="AlphaFoldDB" id="A0A813J6P5"/>
<protein>
    <submittedName>
        <fullName evidence="1">Uncharacterized protein</fullName>
    </submittedName>
</protein>
<accession>A0A813J6P5</accession>
<dbReference type="InterPro" id="IPR015943">
    <property type="entry name" value="WD40/YVTN_repeat-like_dom_sf"/>
</dbReference>
<proteinExistence type="predicted"/>
<gene>
    <name evidence="1" type="ORF">PGLA2088_LOCUS19081</name>
</gene>
<evidence type="ECO:0000313" key="1">
    <source>
        <dbReference type="EMBL" id="CAE8674733.1"/>
    </source>
</evidence>
<sequence length="178" mass="19689">MEFLAATKEGIIIYDAAVIEKDEGDSGDWRDWTKGQCLDGIRCKVVARLPSPENAVGHVWSKDGTCLASVCEEGLRIYDAPTGYKELLCLEKVAPDVNGRSGGVRSVTFSPQNNYLCSYEKWDPLYPENVHVWCIKGDKAGERLRSMTLKGYTSGAVPVQMVAWTHDEGMCLELQPGK</sequence>
<feature type="non-terminal residue" evidence="1">
    <location>
        <position position="1"/>
    </location>
</feature>
<dbReference type="SUPFAM" id="SSF69322">
    <property type="entry name" value="Tricorn protease domain 2"/>
    <property type="match status" value="1"/>
</dbReference>